<reference evidence="10" key="1">
    <citation type="submission" date="2016-09" db="EMBL/GenBank/DDBJ databases">
        <authorList>
            <person name="Koehorst J."/>
        </authorList>
    </citation>
    <scope>NUCLEOTIDE SEQUENCE [LARGE SCALE GENOMIC DNA]</scope>
</reference>
<dbReference type="EMBL" id="LT629973">
    <property type="protein sequence ID" value="SEH86122.1"/>
    <property type="molecule type" value="Genomic_DNA"/>
</dbReference>
<dbReference type="GO" id="GO:0005737">
    <property type="term" value="C:cytoplasm"/>
    <property type="evidence" value="ECO:0007669"/>
    <property type="project" value="TreeGrafter"/>
</dbReference>
<dbReference type="InterPro" id="IPR015421">
    <property type="entry name" value="PyrdxlP-dep_Trfase_major"/>
</dbReference>
<organism evidence="9 10">
    <name type="scientific">Akkermansia glycaniphila</name>
    <dbReference type="NCBI Taxonomy" id="1679444"/>
    <lineage>
        <taxon>Bacteria</taxon>
        <taxon>Pseudomonadati</taxon>
        <taxon>Verrucomicrobiota</taxon>
        <taxon>Verrucomicrobiia</taxon>
        <taxon>Verrucomicrobiales</taxon>
        <taxon>Akkermansiaceae</taxon>
        <taxon>Akkermansia</taxon>
    </lineage>
</organism>
<dbReference type="Gene3D" id="3.90.1150.10">
    <property type="entry name" value="Aspartate Aminotransferase, domain 1"/>
    <property type="match status" value="1"/>
</dbReference>
<evidence type="ECO:0000256" key="1">
    <source>
        <dbReference type="ARBA" id="ARBA00001933"/>
    </source>
</evidence>
<evidence type="ECO:0000256" key="7">
    <source>
        <dbReference type="PIRSR" id="PIRSR001434-2"/>
    </source>
</evidence>
<dbReference type="InterPro" id="IPR015424">
    <property type="entry name" value="PyrdxlP-dep_Trfase"/>
</dbReference>
<dbReference type="SUPFAM" id="SSF53383">
    <property type="entry name" value="PLP-dependent transferases"/>
    <property type="match status" value="1"/>
</dbReference>
<protein>
    <recommendedName>
        <fullName evidence="6">O-succinylhomoserine sulfhydrylase</fullName>
    </recommendedName>
</protein>
<evidence type="ECO:0000256" key="3">
    <source>
        <dbReference type="ARBA" id="ARBA00022679"/>
    </source>
</evidence>
<feature type="modified residue" description="N6-(pyridoxal phosphate)lysine" evidence="7">
    <location>
        <position position="210"/>
    </location>
</feature>
<name>A0A1C7PC13_9BACT</name>
<dbReference type="KEGG" id="agl:PYTT_1277"/>
<evidence type="ECO:0000256" key="2">
    <source>
        <dbReference type="ARBA" id="ARBA00011881"/>
    </source>
</evidence>
<comment type="cofactor">
    <cofactor evidence="1 8">
        <name>pyridoxal 5'-phosphate</name>
        <dbReference type="ChEBI" id="CHEBI:597326"/>
    </cofactor>
</comment>
<dbReference type="PANTHER" id="PTHR43797:SF2">
    <property type="entry name" value="HOMOCYSTEINE_CYSTEINE SYNTHASE"/>
    <property type="match status" value="1"/>
</dbReference>
<dbReference type="PANTHER" id="PTHR43797">
    <property type="entry name" value="HOMOCYSTEINE/CYSTEINE SYNTHASE"/>
    <property type="match status" value="1"/>
</dbReference>
<proteinExistence type="inferred from homology"/>
<gene>
    <name evidence="9" type="ORF">PYTT_1277</name>
</gene>
<dbReference type="Proteomes" id="UP000176204">
    <property type="component" value="Chromosome I"/>
</dbReference>
<dbReference type="STRING" id="1679444.PYTT_1277"/>
<dbReference type="NCBIfam" id="TIGR01326">
    <property type="entry name" value="OAH_OAS_sulfhy"/>
    <property type="match status" value="1"/>
</dbReference>
<dbReference type="CDD" id="cd00614">
    <property type="entry name" value="CGS_like"/>
    <property type="match status" value="1"/>
</dbReference>
<sequence length="429" mass="46517">MKPTDSPGLSTIVIRGGYKNEPATNACAVPLYLTSAYNFPTSDYAADLFALKQPGNIYTRLNNPTNDVLEQRLAAMHGGTGALVFSSGQAATTTAVLNITSAGQNIVASNALYGGTMNLFAYTLKRLGIETRFVNTKDLAAVEAAIDENTRLVFSETIPNPRNTVEDYEAIADIAHRHGIPFIIDNTVTPPNWFNPFEHGVDIIVYSLTKFISGHGTVLGGAIVEKGTFDWNNGKFPEICEPDPSYHGVSYWESFPGMSYVLKARAQLLRDFGNCLSPFNAHQIMQGMETLPLRLKAHADNALSVAEWLSKHPAVTSVNYPGLPAHPDHAMAARYFKNGFGGMIGFTIKGGRAGSRKFMDAVQMLSHMTNLGDAKTVVTHPASTTHQQLTDQQLIDCGISEDFIRMSVGLEDVKDIIADLDQALAASQS</sequence>
<dbReference type="PROSITE" id="PS00868">
    <property type="entry name" value="CYS_MET_METAB_PP"/>
    <property type="match status" value="1"/>
</dbReference>
<keyword evidence="3 9" id="KW-0808">Transferase</keyword>
<dbReference type="FunFam" id="3.40.640.10:FF:000035">
    <property type="entry name" value="O-succinylhomoserine sulfhydrylase"/>
    <property type="match status" value="1"/>
</dbReference>
<evidence type="ECO:0000256" key="5">
    <source>
        <dbReference type="ARBA" id="ARBA00060995"/>
    </source>
</evidence>
<evidence type="ECO:0000256" key="6">
    <source>
        <dbReference type="ARBA" id="ARBA00071157"/>
    </source>
</evidence>
<dbReference type="PIRSF" id="PIRSF001434">
    <property type="entry name" value="CGS"/>
    <property type="match status" value="1"/>
</dbReference>
<dbReference type="InterPro" id="IPR006235">
    <property type="entry name" value="OAc-hSer/O-AcSer_sulfhydrylase"/>
</dbReference>
<dbReference type="InterPro" id="IPR054542">
    <property type="entry name" value="Cys_met_metab_PP"/>
</dbReference>
<accession>A0A1C7PC13</accession>
<dbReference type="GO" id="GO:0006535">
    <property type="term" value="P:cysteine biosynthetic process from serine"/>
    <property type="evidence" value="ECO:0007669"/>
    <property type="project" value="TreeGrafter"/>
</dbReference>
<dbReference type="Pfam" id="PF01053">
    <property type="entry name" value="Cys_Met_Meta_PP"/>
    <property type="match status" value="1"/>
</dbReference>
<comment type="similarity">
    <text evidence="5">Belongs to the trans-sulfuration enzymes family. MetZ subfamily.</text>
</comment>
<dbReference type="PATRIC" id="fig|1679444.3.peg.2904"/>
<dbReference type="InterPro" id="IPR000277">
    <property type="entry name" value="Cys/Met-Metab_PyrdxlP-dep_enz"/>
</dbReference>
<dbReference type="GO" id="GO:0071269">
    <property type="term" value="P:L-homocysteine biosynthetic process"/>
    <property type="evidence" value="ECO:0007669"/>
    <property type="project" value="TreeGrafter"/>
</dbReference>
<dbReference type="GO" id="GO:0003961">
    <property type="term" value="F:O-acetylhomoserine aminocarboxypropyltransferase activity"/>
    <property type="evidence" value="ECO:0007669"/>
    <property type="project" value="TreeGrafter"/>
</dbReference>
<dbReference type="GO" id="GO:0004124">
    <property type="term" value="F:cysteine synthase activity"/>
    <property type="evidence" value="ECO:0007669"/>
    <property type="project" value="TreeGrafter"/>
</dbReference>
<evidence type="ECO:0000256" key="4">
    <source>
        <dbReference type="ARBA" id="ARBA00022898"/>
    </source>
</evidence>
<comment type="subunit">
    <text evidence="2">Homotetramer.</text>
</comment>
<dbReference type="GO" id="GO:0030170">
    <property type="term" value="F:pyridoxal phosphate binding"/>
    <property type="evidence" value="ECO:0007669"/>
    <property type="project" value="InterPro"/>
</dbReference>
<dbReference type="Gene3D" id="3.40.640.10">
    <property type="entry name" value="Type I PLP-dependent aspartate aminotransferase-like (Major domain)"/>
    <property type="match status" value="1"/>
</dbReference>
<evidence type="ECO:0000256" key="8">
    <source>
        <dbReference type="RuleBase" id="RU362118"/>
    </source>
</evidence>
<dbReference type="InterPro" id="IPR015422">
    <property type="entry name" value="PyrdxlP-dep_Trfase_small"/>
</dbReference>
<dbReference type="GO" id="GO:0019346">
    <property type="term" value="P:transsulfuration"/>
    <property type="evidence" value="ECO:0007669"/>
    <property type="project" value="InterPro"/>
</dbReference>
<dbReference type="OrthoDB" id="9780685at2"/>
<keyword evidence="10" id="KW-1185">Reference proteome</keyword>
<keyword evidence="4 7" id="KW-0663">Pyridoxal phosphate</keyword>
<evidence type="ECO:0000313" key="9">
    <source>
        <dbReference type="EMBL" id="SEH86122.1"/>
    </source>
</evidence>
<dbReference type="RefSeq" id="WP_067775538.1">
    <property type="nucleotide sequence ID" value="NZ_LIGX01000022.1"/>
</dbReference>
<dbReference type="FunFam" id="3.90.1150.10:FF:000033">
    <property type="entry name" value="Cystathionine gamma-synthase"/>
    <property type="match status" value="1"/>
</dbReference>
<evidence type="ECO:0000313" key="10">
    <source>
        <dbReference type="Proteomes" id="UP000176204"/>
    </source>
</evidence>
<dbReference type="AlphaFoldDB" id="A0A1C7PC13"/>